<evidence type="ECO:0000256" key="3">
    <source>
        <dbReference type="ARBA" id="ARBA00022723"/>
    </source>
</evidence>
<dbReference type="InterPro" id="IPR004511">
    <property type="entry name" value="PAPS/APS_Rdtase"/>
</dbReference>
<dbReference type="KEGG" id="taqu:KDW03_06905"/>
<evidence type="ECO:0000313" key="16">
    <source>
        <dbReference type="EMBL" id="URA09230.1"/>
    </source>
</evidence>
<dbReference type="GO" id="GO:0004604">
    <property type="term" value="F:phosphoadenylyl-sulfate reductase (thioredoxin) activity"/>
    <property type="evidence" value="ECO:0007669"/>
    <property type="project" value="UniProtKB-UniRule"/>
</dbReference>
<comment type="similarity">
    <text evidence="1 14">Belongs to the PAPS reductase family. CysH subfamily.</text>
</comment>
<dbReference type="NCBIfam" id="NF002537">
    <property type="entry name" value="PRK02090.1"/>
    <property type="match status" value="1"/>
</dbReference>
<feature type="binding site" evidence="14">
    <location>
        <position position="122"/>
    </location>
    <ligand>
        <name>[4Fe-4S] cluster</name>
        <dbReference type="ChEBI" id="CHEBI:49883"/>
    </ligand>
</feature>
<evidence type="ECO:0000256" key="12">
    <source>
        <dbReference type="ARBA" id="ARBA00032041"/>
    </source>
</evidence>
<evidence type="ECO:0000256" key="8">
    <source>
        <dbReference type="ARBA" id="ARBA00024327"/>
    </source>
</evidence>
<dbReference type="Pfam" id="PF01507">
    <property type="entry name" value="PAPS_reduct"/>
    <property type="match status" value="1"/>
</dbReference>
<dbReference type="AlphaFoldDB" id="A0AAX3BAF1"/>
<keyword evidence="5 14" id="KW-0408">Iron</keyword>
<dbReference type="InterPro" id="IPR002500">
    <property type="entry name" value="PAPS_reduct_dom"/>
</dbReference>
<dbReference type="GO" id="GO:0019379">
    <property type="term" value="P:sulfate assimilation, phosphoadenylyl sulfate reduction by phosphoadenylyl-sulfate reductase (thioredoxin)"/>
    <property type="evidence" value="ECO:0007669"/>
    <property type="project" value="UniProtKB-UniRule"/>
</dbReference>
<comment type="subcellular location">
    <subcellularLocation>
        <location evidence="14">Cytoplasm</location>
    </subcellularLocation>
</comment>
<organism evidence="16 17">
    <name type="scientific">Thermospira aquatica</name>
    <dbReference type="NCBI Taxonomy" id="2828656"/>
    <lineage>
        <taxon>Bacteria</taxon>
        <taxon>Pseudomonadati</taxon>
        <taxon>Spirochaetota</taxon>
        <taxon>Spirochaetia</taxon>
        <taxon>Brevinematales</taxon>
        <taxon>Thermospiraceae</taxon>
        <taxon>Thermospira</taxon>
    </lineage>
</organism>
<dbReference type="NCBIfam" id="TIGR00434">
    <property type="entry name" value="cysH"/>
    <property type="match status" value="1"/>
</dbReference>
<dbReference type="EC" id="1.8.4.10" evidence="9 14"/>
<dbReference type="PANTHER" id="PTHR46482">
    <property type="entry name" value="5'-ADENYLYLSULFATE REDUCTASE 3, CHLOROPLASTIC"/>
    <property type="match status" value="1"/>
</dbReference>
<keyword evidence="6 14" id="KW-0411">Iron-sulfur</keyword>
<dbReference type="GO" id="GO:0043866">
    <property type="term" value="F:adenylyl-sulfate reductase (thioredoxin) activity"/>
    <property type="evidence" value="ECO:0007669"/>
    <property type="project" value="UniProtKB-EC"/>
</dbReference>
<dbReference type="HAMAP" id="MF_00063">
    <property type="entry name" value="CysH"/>
    <property type="match status" value="1"/>
</dbReference>
<dbReference type="InterPro" id="IPR011798">
    <property type="entry name" value="APS_reductase"/>
</dbReference>
<reference evidence="16" key="2">
    <citation type="submission" date="2022-06" db="EMBL/GenBank/DDBJ databases">
        <title>Thermospira aquatica gen. nov., sp. nov.</title>
        <authorList>
            <person name="Ben Ali Gam Z."/>
            <person name="Labat M."/>
        </authorList>
    </citation>
    <scope>NUCLEOTIDE SEQUENCE</scope>
    <source>
        <strain evidence="16">F1F22</strain>
    </source>
</reference>
<evidence type="ECO:0000256" key="6">
    <source>
        <dbReference type="ARBA" id="ARBA00023014"/>
    </source>
</evidence>
<dbReference type="NCBIfam" id="TIGR02055">
    <property type="entry name" value="APS_reductase"/>
    <property type="match status" value="1"/>
</dbReference>
<dbReference type="EMBL" id="CP073355">
    <property type="protein sequence ID" value="URA09230.1"/>
    <property type="molecule type" value="Genomic_DNA"/>
</dbReference>
<feature type="active site" description="Nucleophile; cysteine thiosulfonate intermediate" evidence="14">
    <location>
        <position position="232"/>
    </location>
</feature>
<gene>
    <name evidence="14" type="primary">cysH</name>
    <name evidence="16" type="ORF">KDW03_06905</name>
</gene>
<protein>
    <recommendedName>
        <fullName evidence="10 14">Adenosine 5'-phosphosulfate reductase</fullName>
        <shortName evidence="14">APS reductase</shortName>
        <ecNumber evidence="9 14">1.8.4.10</ecNumber>
    </recommendedName>
    <alternativeName>
        <fullName evidence="12 14">5'-adenylylsulfate reductase</fullName>
    </alternativeName>
    <alternativeName>
        <fullName evidence="11 14">Thioredoxin-dependent 5'-adenylylsulfate reductase</fullName>
    </alternativeName>
</protein>
<keyword evidence="2 14" id="KW-0963">Cytoplasm</keyword>
<comment type="pathway">
    <text evidence="8 14">Sulfur metabolism; hydrogen sulfide biosynthesis; sulfite from sulfate.</text>
</comment>
<comment type="catalytic activity">
    <reaction evidence="13 14">
        <text>[thioredoxin]-disulfide + sulfite + AMP + 2 H(+) = adenosine 5'-phosphosulfate + [thioredoxin]-dithiol</text>
        <dbReference type="Rhea" id="RHEA:21976"/>
        <dbReference type="Rhea" id="RHEA-COMP:10698"/>
        <dbReference type="Rhea" id="RHEA-COMP:10700"/>
        <dbReference type="ChEBI" id="CHEBI:15378"/>
        <dbReference type="ChEBI" id="CHEBI:17359"/>
        <dbReference type="ChEBI" id="CHEBI:29950"/>
        <dbReference type="ChEBI" id="CHEBI:50058"/>
        <dbReference type="ChEBI" id="CHEBI:58243"/>
        <dbReference type="ChEBI" id="CHEBI:456215"/>
        <dbReference type="EC" id="1.8.4.10"/>
    </reaction>
</comment>
<evidence type="ECO:0000256" key="7">
    <source>
        <dbReference type="ARBA" id="ARBA00024298"/>
    </source>
</evidence>
<dbReference type="PANTHER" id="PTHR46482:SF9">
    <property type="entry name" value="5'-ADENYLYLSULFATE REDUCTASE 1, CHLOROPLASTIC"/>
    <property type="match status" value="1"/>
</dbReference>
<dbReference type="InterPro" id="IPR014729">
    <property type="entry name" value="Rossmann-like_a/b/a_fold"/>
</dbReference>
<evidence type="ECO:0000256" key="5">
    <source>
        <dbReference type="ARBA" id="ARBA00023004"/>
    </source>
</evidence>
<evidence type="ECO:0000256" key="4">
    <source>
        <dbReference type="ARBA" id="ARBA00023002"/>
    </source>
</evidence>
<reference evidence="16" key="1">
    <citation type="submission" date="2021-04" db="EMBL/GenBank/DDBJ databases">
        <authorList>
            <person name="Postec A."/>
        </authorList>
    </citation>
    <scope>NUCLEOTIDE SEQUENCE</scope>
    <source>
        <strain evidence="16">F1F22</strain>
    </source>
</reference>
<evidence type="ECO:0000256" key="11">
    <source>
        <dbReference type="ARBA" id="ARBA00030894"/>
    </source>
</evidence>
<feature type="binding site" evidence="14">
    <location>
        <position position="121"/>
    </location>
    <ligand>
        <name>[4Fe-4S] cluster</name>
        <dbReference type="ChEBI" id="CHEBI:49883"/>
    </ligand>
</feature>
<feature type="domain" description="Phosphoadenosine phosphosulphate reductase" evidence="15">
    <location>
        <begin position="36"/>
        <end position="210"/>
    </location>
</feature>
<dbReference type="GO" id="GO:0046872">
    <property type="term" value="F:metal ion binding"/>
    <property type="evidence" value="ECO:0007669"/>
    <property type="project" value="UniProtKB-KW"/>
</dbReference>
<keyword evidence="4 14" id="KW-0560">Oxidoreductase</keyword>
<comment type="function">
    <text evidence="7 14">Catalyzes the formation of sulfite from adenosine 5'-phosphosulfate (APS) using thioredoxin as an electron donor.</text>
</comment>
<name>A0AAX3BAF1_9SPIR</name>
<dbReference type="GO" id="GO:0070814">
    <property type="term" value="P:hydrogen sulfide biosynthetic process"/>
    <property type="evidence" value="ECO:0007669"/>
    <property type="project" value="UniProtKB-UniRule"/>
</dbReference>
<accession>A0AAX3BAF1</accession>
<dbReference type="PIRSF" id="PIRSF000857">
    <property type="entry name" value="PAPS_reductase"/>
    <property type="match status" value="1"/>
</dbReference>
<evidence type="ECO:0000259" key="15">
    <source>
        <dbReference type="Pfam" id="PF01507"/>
    </source>
</evidence>
<evidence type="ECO:0000256" key="14">
    <source>
        <dbReference type="HAMAP-Rule" id="MF_00063"/>
    </source>
</evidence>
<feature type="binding site" evidence="14">
    <location>
        <position position="204"/>
    </location>
    <ligand>
        <name>[4Fe-4S] cluster</name>
        <dbReference type="ChEBI" id="CHEBI:49883"/>
    </ligand>
</feature>
<dbReference type="RefSeq" id="WP_271434356.1">
    <property type="nucleotide sequence ID" value="NZ_CP073355.1"/>
</dbReference>
<dbReference type="GO" id="GO:0019344">
    <property type="term" value="P:cysteine biosynthetic process"/>
    <property type="evidence" value="ECO:0007669"/>
    <property type="project" value="InterPro"/>
</dbReference>
<evidence type="ECO:0000256" key="2">
    <source>
        <dbReference type="ARBA" id="ARBA00022490"/>
    </source>
</evidence>
<sequence length="237" mass="28670">MWKKKKNIEKWNAHLQNLDAFDILRWGIQTFGKTRIAFASSIGVEDQVITHMIMSIDKNVRIFTIDTGRMFQEVYFTIEKTENRYDFKYEIYFPDYRQVEKMVNEKGINLFYNSIENRKLCCHVRKVEPLRRALRGVKCWICGLRREQSLTRENIQPIEWDEVNGLYKLNPLYNWTTEKVWQFIKEHKIPYNKLHDQGYPSIGCMPCTRAIKEGEDIRSGRWWWENPEHKECGLHRR</sequence>
<keyword evidence="17" id="KW-1185">Reference proteome</keyword>
<evidence type="ECO:0000313" key="17">
    <source>
        <dbReference type="Proteomes" id="UP001056539"/>
    </source>
</evidence>
<dbReference type="GO" id="GO:0051539">
    <property type="term" value="F:4 iron, 4 sulfur cluster binding"/>
    <property type="evidence" value="ECO:0007669"/>
    <property type="project" value="UniProtKB-UniRule"/>
</dbReference>
<dbReference type="SUPFAM" id="SSF52402">
    <property type="entry name" value="Adenine nucleotide alpha hydrolases-like"/>
    <property type="match status" value="1"/>
</dbReference>
<dbReference type="GO" id="GO:0005737">
    <property type="term" value="C:cytoplasm"/>
    <property type="evidence" value="ECO:0007669"/>
    <property type="project" value="UniProtKB-SubCell"/>
</dbReference>
<keyword evidence="3 14" id="KW-0479">Metal-binding</keyword>
<comment type="cofactor">
    <cofactor evidence="14">
        <name>[4Fe-4S] cluster</name>
        <dbReference type="ChEBI" id="CHEBI:49883"/>
    </cofactor>
    <text evidence="14">Binds 1 [4Fe-4S] cluster per subunit.</text>
</comment>
<evidence type="ECO:0000256" key="1">
    <source>
        <dbReference type="ARBA" id="ARBA00009732"/>
    </source>
</evidence>
<evidence type="ECO:0000256" key="9">
    <source>
        <dbReference type="ARBA" id="ARBA00024386"/>
    </source>
</evidence>
<evidence type="ECO:0000256" key="13">
    <source>
        <dbReference type="ARBA" id="ARBA00048441"/>
    </source>
</evidence>
<feature type="binding site" evidence="14">
    <location>
        <position position="207"/>
    </location>
    <ligand>
        <name>[4Fe-4S] cluster</name>
        <dbReference type="ChEBI" id="CHEBI:49883"/>
    </ligand>
</feature>
<dbReference type="Proteomes" id="UP001056539">
    <property type="component" value="Chromosome"/>
</dbReference>
<proteinExistence type="inferred from homology"/>
<evidence type="ECO:0000256" key="10">
    <source>
        <dbReference type="ARBA" id="ARBA00029514"/>
    </source>
</evidence>
<dbReference type="CDD" id="cd23945">
    <property type="entry name" value="PAPS_reductase"/>
    <property type="match status" value="1"/>
</dbReference>
<dbReference type="Gene3D" id="3.40.50.620">
    <property type="entry name" value="HUPs"/>
    <property type="match status" value="1"/>
</dbReference>